<evidence type="ECO:0000256" key="1">
    <source>
        <dbReference type="ARBA" id="ARBA00004651"/>
    </source>
</evidence>
<feature type="transmembrane region" description="Helical" evidence="6">
    <location>
        <begin position="336"/>
        <end position="357"/>
    </location>
</feature>
<dbReference type="CDD" id="cd17324">
    <property type="entry name" value="MFS_NepI_like"/>
    <property type="match status" value="1"/>
</dbReference>
<protein>
    <submittedName>
        <fullName evidence="8">Putative MFS family arabinose efflux permease</fullName>
    </submittedName>
</protein>
<sequence length="407" mass="40443">MTGRNDVSETLRRWVGVVCLSAGIFTIVTSEILPIGLLNSIVGEFKVSAGTGGLLLTLPGFVALICAPVAVVVVGRFDRRVILAGFMGVLAGANLLVAVAPNYGVVLVGRALVGVVIGGYWSIGAGLSPRLVKAAAVPTATAIVFAAVPIGSVLGVPLGTQLGQGAGWRVPFAVLCGLSAVVAGALVRVLPPLPVSRTTSAAVLFGLLREPGVRSGLVVTALVVVAQFGAYTYVAPLLRDVAGIGSVGGYLFVYGIAGVVGTLCTSRTLVRGLRGTFAVSAVAIAVAVLLLPVLGRWPVGALALLVVWGMAYGTVPACSQAWFARSAPRSAEGATVLFTASFQATFASGALLGGLVVDATSTSAVPMCAGAVALLAAAAIGLLPAPGISVGAADSAAGRAVDHASVG</sequence>
<proteinExistence type="predicted"/>
<dbReference type="Pfam" id="PF07690">
    <property type="entry name" value="MFS_1"/>
    <property type="match status" value="1"/>
</dbReference>
<name>A0A370HZG8_9NOCA</name>
<keyword evidence="3 6" id="KW-0812">Transmembrane</keyword>
<evidence type="ECO:0000256" key="2">
    <source>
        <dbReference type="ARBA" id="ARBA00022475"/>
    </source>
</evidence>
<feature type="transmembrane region" description="Helical" evidence="6">
    <location>
        <begin position="241"/>
        <end position="264"/>
    </location>
</feature>
<dbReference type="PROSITE" id="PS50850">
    <property type="entry name" value="MFS"/>
    <property type="match status" value="1"/>
</dbReference>
<evidence type="ECO:0000259" key="7">
    <source>
        <dbReference type="PROSITE" id="PS50850"/>
    </source>
</evidence>
<dbReference type="STRING" id="1210086.GCA_001613105_05429"/>
<dbReference type="AlphaFoldDB" id="A0A370HZG8"/>
<feature type="transmembrane region" description="Helical" evidence="6">
    <location>
        <begin position="276"/>
        <end position="295"/>
    </location>
</feature>
<feature type="transmembrane region" description="Helical" evidence="6">
    <location>
        <begin position="135"/>
        <end position="158"/>
    </location>
</feature>
<dbReference type="InterPro" id="IPR036259">
    <property type="entry name" value="MFS_trans_sf"/>
</dbReference>
<evidence type="ECO:0000313" key="8">
    <source>
        <dbReference type="EMBL" id="RDI63907.1"/>
    </source>
</evidence>
<feature type="domain" description="Major facilitator superfamily (MFS) profile" evidence="7">
    <location>
        <begin position="15"/>
        <end position="388"/>
    </location>
</feature>
<feature type="transmembrane region" description="Helical" evidence="6">
    <location>
        <begin position="301"/>
        <end position="324"/>
    </location>
</feature>
<evidence type="ECO:0000256" key="3">
    <source>
        <dbReference type="ARBA" id="ARBA00022692"/>
    </source>
</evidence>
<dbReference type="InterPro" id="IPR050189">
    <property type="entry name" value="MFS_Efflux_Transporters"/>
</dbReference>
<gene>
    <name evidence="8" type="ORF">DFR76_109247</name>
</gene>
<feature type="transmembrane region" description="Helical" evidence="6">
    <location>
        <begin position="363"/>
        <end position="383"/>
    </location>
</feature>
<keyword evidence="5 6" id="KW-0472">Membrane</keyword>
<dbReference type="InterPro" id="IPR020846">
    <property type="entry name" value="MFS_dom"/>
</dbReference>
<accession>A0A370HZG8</accession>
<dbReference type="GO" id="GO:0005886">
    <property type="term" value="C:plasma membrane"/>
    <property type="evidence" value="ECO:0007669"/>
    <property type="project" value="UniProtKB-SubCell"/>
</dbReference>
<comment type="subcellular location">
    <subcellularLocation>
        <location evidence="1">Cell membrane</location>
        <topology evidence="1">Multi-pass membrane protein</topology>
    </subcellularLocation>
</comment>
<evidence type="ECO:0000256" key="5">
    <source>
        <dbReference type="ARBA" id="ARBA00023136"/>
    </source>
</evidence>
<dbReference type="InterPro" id="IPR011701">
    <property type="entry name" value="MFS"/>
</dbReference>
<keyword evidence="2" id="KW-1003">Cell membrane</keyword>
<keyword evidence="9" id="KW-1185">Reference proteome</keyword>
<evidence type="ECO:0000256" key="6">
    <source>
        <dbReference type="SAM" id="Phobius"/>
    </source>
</evidence>
<comment type="caution">
    <text evidence="8">The sequence shown here is derived from an EMBL/GenBank/DDBJ whole genome shotgun (WGS) entry which is preliminary data.</text>
</comment>
<feature type="transmembrane region" description="Helical" evidence="6">
    <location>
        <begin position="14"/>
        <end position="33"/>
    </location>
</feature>
<dbReference type="Gene3D" id="1.20.1250.20">
    <property type="entry name" value="MFS general substrate transporter like domains"/>
    <property type="match status" value="1"/>
</dbReference>
<reference evidence="8 9" key="1">
    <citation type="submission" date="2018-07" db="EMBL/GenBank/DDBJ databases">
        <title>Genomic Encyclopedia of Type Strains, Phase IV (KMG-IV): sequencing the most valuable type-strain genomes for metagenomic binning, comparative biology and taxonomic classification.</title>
        <authorList>
            <person name="Goeker M."/>
        </authorList>
    </citation>
    <scope>NUCLEOTIDE SEQUENCE [LARGE SCALE GENOMIC DNA]</scope>
    <source>
        <strain evidence="8 9">DSM 44290</strain>
    </source>
</reference>
<feature type="transmembrane region" description="Helical" evidence="6">
    <location>
        <begin position="212"/>
        <end position="235"/>
    </location>
</feature>
<dbReference type="Proteomes" id="UP000254869">
    <property type="component" value="Unassembled WGS sequence"/>
</dbReference>
<evidence type="ECO:0000313" key="9">
    <source>
        <dbReference type="Proteomes" id="UP000254869"/>
    </source>
</evidence>
<feature type="transmembrane region" description="Helical" evidence="6">
    <location>
        <begin position="81"/>
        <end position="99"/>
    </location>
</feature>
<dbReference type="SUPFAM" id="SSF103473">
    <property type="entry name" value="MFS general substrate transporter"/>
    <property type="match status" value="1"/>
</dbReference>
<feature type="transmembrane region" description="Helical" evidence="6">
    <location>
        <begin position="53"/>
        <end position="74"/>
    </location>
</feature>
<organism evidence="8 9">
    <name type="scientific">Nocardia pseudobrasiliensis</name>
    <dbReference type="NCBI Taxonomy" id="45979"/>
    <lineage>
        <taxon>Bacteria</taxon>
        <taxon>Bacillati</taxon>
        <taxon>Actinomycetota</taxon>
        <taxon>Actinomycetes</taxon>
        <taxon>Mycobacteriales</taxon>
        <taxon>Nocardiaceae</taxon>
        <taxon>Nocardia</taxon>
    </lineage>
</organism>
<feature type="transmembrane region" description="Helical" evidence="6">
    <location>
        <begin position="170"/>
        <end position="191"/>
    </location>
</feature>
<dbReference type="PANTHER" id="PTHR43124">
    <property type="entry name" value="PURINE EFFLUX PUMP PBUE"/>
    <property type="match status" value="1"/>
</dbReference>
<evidence type="ECO:0000256" key="4">
    <source>
        <dbReference type="ARBA" id="ARBA00022989"/>
    </source>
</evidence>
<dbReference type="GO" id="GO:0022857">
    <property type="term" value="F:transmembrane transporter activity"/>
    <property type="evidence" value="ECO:0007669"/>
    <property type="project" value="InterPro"/>
</dbReference>
<dbReference type="PANTHER" id="PTHR43124:SF3">
    <property type="entry name" value="CHLORAMPHENICOL EFFLUX PUMP RV0191"/>
    <property type="match status" value="1"/>
</dbReference>
<keyword evidence="4 6" id="KW-1133">Transmembrane helix</keyword>
<dbReference type="EMBL" id="QQBC01000009">
    <property type="protein sequence ID" value="RDI63907.1"/>
    <property type="molecule type" value="Genomic_DNA"/>
</dbReference>